<dbReference type="InterPro" id="IPR013525">
    <property type="entry name" value="ABC2_TM"/>
</dbReference>
<keyword evidence="7" id="KW-0762">Sugar transport</keyword>
<dbReference type="AlphaFoldDB" id="A0A1Y0LLB2"/>
<evidence type="ECO:0000313" key="13">
    <source>
        <dbReference type="Proteomes" id="UP000195729"/>
    </source>
</evidence>
<dbReference type="OrthoDB" id="9786910at2"/>
<feature type="transmembrane region" description="Helical" evidence="9">
    <location>
        <begin position="64"/>
        <end position="85"/>
    </location>
</feature>
<name>A0A1Y0LLB2_TATCI</name>
<evidence type="ECO:0000313" key="12">
    <source>
        <dbReference type="EMBL" id="ARU98665.1"/>
    </source>
</evidence>
<dbReference type="PROSITE" id="PS51012">
    <property type="entry name" value="ABC_TM2"/>
    <property type="match status" value="1"/>
</dbReference>
<dbReference type="Proteomes" id="UP000195814">
    <property type="component" value="Chromosome"/>
</dbReference>
<evidence type="ECO:0000256" key="6">
    <source>
        <dbReference type="ARBA" id="ARBA00022989"/>
    </source>
</evidence>
<evidence type="ECO:0000256" key="5">
    <source>
        <dbReference type="ARBA" id="ARBA00022692"/>
    </source>
</evidence>
<feature type="transmembrane region" description="Helical" evidence="9">
    <location>
        <begin position="27"/>
        <end position="49"/>
    </location>
</feature>
<evidence type="ECO:0000313" key="11">
    <source>
        <dbReference type="EMBL" id="ARU94628.1"/>
    </source>
</evidence>
<evidence type="ECO:0000313" key="14">
    <source>
        <dbReference type="Proteomes" id="UP000195814"/>
    </source>
</evidence>
<keyword evidence="5 9" id="KW-0812">Transmembrane</keyword>
<evidence type="ECO:0000256" key="1">
    <source>
        <dbReference type="ARBA" id="ARBA00004651"/>
    </source>
</evidence>
<evidence type="ECO:0000256" key="7">
    <source>
        <dbReference type="ARBA" id="ARBA00023047"/>
    </source>
</evidence>
<dbReference type="GO" id="GO:0005886">
    <property type="term" value="C:plasma membrane"/>
    <property type="evidence" value="ECO:0007669"/>
    <property type="project" value="UniProtKB-SubCell"/>
</dbReference>
<dbReference type="Pfam" id="PF01061">
    <property type="entry name" value="ABC2_membrane"/>
    <property type="match status" value="1"/>
</dbReference>
<feature type="transmembrane region" description="Helical" evidence="9">
    <location>
        <begin position="106"/>
        <end position="133"/>
    </location>
</feature>
<feature type="transmembrane region" description="Helical" evidence="9">
    <location>
        <begin position="176"/>
        <end position="194"/>
    </location>
</feature>
<comment type="subcellular location">
    <subcellularLocation>
        <location evidence="9">Cell inner membrane</location>
        <topology evidence="9">Multi-pass membrane protein</topology>
    </subcellularLocation>
    <subcellularLocation>
        <location evidence="1">Cell membrane</location>
        <topology evidence="1">Multi-pass membrane protein</topology>
    </subcellularLocation>
</comment>
<evidence type="ECO:0000256" key="9">
    <source>
        <dbReference type="RuleBase" id="RU361157"/>
    </source>
</evidence>
<keyword evidence="7" id="KW-0625">Polysaccharide transport</keyword>
<keyword evidence="4 9" id="KW-1003">Cell membrane</keyword>
<evidence type="ECO:0000256" key="4">
    <source>
        <dbReference type="ARBA" id="ARBA00022475"/>
    </source>
</evidence>
<evidence type="ECO:0000259" key="10">
    <source>
        <dbReference type="PROSITE" id="PS51012"/>
    </source>
</evidence>
<feature type="transmembrane region" description="Helical" evidence="9">
    <location>
        <begin position="139"/>
        <end position="169"/>
    </location>
</feature>
<dbReference type="PANTHER" id="PTHR30413">
    <property type="entry name" value="INNER MEMBRANE TRANSPORT PERMEASE"/>
    <property type="match status" value="1"/>
</dbReference>
<dbReference type="RefSeq" id="WP_087488998.1">
    <property type="nucleotide sequence ID" value="NZ_CP015579.1"/>
</dbReference>
<keyword evidence="6 9" id="KW-1133">Transmembrane helix</keyword>
<comment type="similarity">
    <text evidence="2 9">Belongs to the ABC-2 integral membrane protein family.</text>
</comment>
<gene>
    <name evidence="11" type="ORF">A7K98_13165</name>
    <name evidence="12" type="ORF">A7K99_13150</name>
</gene>
<dbReference type="InterPro" id="IPR047817">
    <property type="entry name" value="ABC2_TM_bact-type"/>
</dbReference>
<keyword evidence="8 9" id="KW-0472">Membrane</keyword>
<protein>
    <recommendedName>
        <fullName evidence="9">Transport permease protein</fullName>
    </recommendedName>
</protein>
<proteinExistence type="inferred from homology"/>
<keyword evidence="13" id="KW-1185">Reference proteome</keyword>
<dbReference type="EMBL" id="CP015581">
    <property type="protein sequence ID" value="ARU98665.1"/>
    <property type="molecule type" value="Genomic_DNA"/>
</dbReference>
<evidence type="ECO:0000256" key="2">
    <source>
        <dbReference type="ARBA" id="ARBA00007783"/>
    </source>
</evidence>
<evidence type="ECO:0000256" key="8">
    <source>
        <dbReference type="ARBA" id="ARBA00023136"/>
    </source>
</evidence>
<feature type="domain" description="ABC transmembrane type-2" evidence="10">
    <location>
        <begin position="29"/>
        <end position="253"/>
    </location>
</feature>
<evidence type="ECO:0000256" key="3">
    <source>
        <dbReference type="ARBA" id="ARBA00022448"/>
    </source>
</evidence>
<dbReference type="GO" id="GO:0015774">
    <property type="term" value="P:polysaccharide transport"/>
    <property type="evidence" value="ECO:0007669"/>
    <property type="project" value="UniProtKB-KW"/>
</dbReference>
<dbReference type="KEGG" id="tci:A7K98_13165"/>
<keyword evidence="3 9" id="KW-0813">Transport</keyword>
<dbReference type="PANTHER" id="PTHR30413:SF10">
    <property type="entry name" value="CAPSULE POLYSACCHARIDE EXPORT INNER-MEMBRANE PROTEIN CTRC"/>
    <property type="match status" value="1"/>
</dbReference>
<dbReference type="Proteomes" id="UP000195729">
    <property type="component" value="Chromosome"/>
</dbReference>
<dbReference type="GO" id="GO:0140359">
    <property type="term" value="F:ABC-type transporter activity"/>
    <property type="evidence" value="ECO:0007669"/>
    <property type="project" value="InterPro"/>
</dbReference>
<organism evidence="11 14">
    <name type="scientific">Tatumella citrea</name>
    <name type="common">Pantoea citrea</name>
    <dbReference type="NCBI Taxonomy" id="53336"/>
    <lineage>
        <taxon>Bacteria</taxon>
        <taxon>Pseudomonadati</taxon>
        <taxon>Pseudomonadota</taxon>
        <taxon>Gammaproteobacteria</taxon>
        <taxon>Enterobacterales</taxon>
        <taxon>Erwiniaceae</taxon>
        <taxon>Tatumella</taxon>
    </lineage>
</organism>
<sequence>MLAAIYRYRGFITDSVKRDFQSRYQTSFLGAAWLILQPVAMIAVYTLIFSELMRARLSGMDTPFAYSIYLCSGVLTWGLFTETLNNLVNLFLTNANILKKLSFPRICLPIIITISAFINFLIIFGLFTLFLIVTKNFPGWVFFAIIPVLLIQTIFTVGLGIILGVLNVFVRDVGQFVNILLQFWFWFTPIVYIAKTLPEWVTHLLVWNPMATIIGAYQKIMLYHQSPDWVSLLPVTLIALVLFFFAWRLFKKHSADIVDEI</sequence>
<dbReference type="GO" id="GO:0015920">
    <property type="term" value="P:lipopolysaccharide transport"/>
    <property type="evidence" value="ECO:0007669"/>
    <property type="project" value="TreeGrafter"/>
</dbReference>
<accession>A0A1Y0LLB2</accession>
<reference evidence="13 14" key="1">
    <citation type="submission" date="2016-05" db="EMBL/GenBank/DDBJ databases">
        <title>Complete genome sequence of two 2,5-diketo-D-glunonic acid producing strain Tatumella citrea.</title>
        <authorList>
            <person name="Duan C."/>
            <person name="Yang J."/>
            <person name="Yang S."/>
        </authorList>
    </citation>
    <scope>NUCLEOTIDE SEQUENCE [LARGE SCALE GENOMIC DNA]</scope>
    <source>
        <strain evidence="12 13">ATCC 39140</strain>
        <strain evidence="11 14">DSM 13699</strain>
    </source>
</reference>
<dbReference type="EMBL" id="CP015579">
    <property type="protein sequence ID" value="ARU94628.1"/>
    <property type="molecule type" value="Genomic_DNA"/>
</dbReference>
<feature type="transmembrane region" description="Helical" evidence="9">
    <location>
        <begin position="229"/>
        <end position="250"/>
    </location>
</feature>